<sequence>MSGDPRTTEPTGVRRHTGVWEDDRPWLTLWPGKWWEAYFTSVEECEALPFKEIEKRFLRSVSEACFTGGEEILIAVSTNGF</sequence>
<evidence type="ECO:0000313" key="2">
    <source>
        <dbReference type="Proteomes" id="UP001066276"/>
    </source>
</evidence>
<evidence type="ECO:0000313" key="1">
    <source>
        <dbReference type="EMBL" id="KAJ1217364.1"/>
    </source>
</evidence>
<protein>
    <submittedName>
        <fullName evidence="1">Uncharacterized protein</fullName>
    </submittedName>
</protein>
<dbReference type="AlphaFoldDB" id="A0AAV7WVU1"/>
<accession>A0AAV7WVU1</accession>
<dbReference type="Proteomes" id="UP001066276">
    <property type="component" value="Chromosome 1_1"/>
</dbReference>
<comment type="caution">
    <text evidence="1">The sequence shown here is derived from an EMBL/GenBank/DDBJ whole genome shotgun (WGS) entry which is preliminary data.</text>
</comment>
<proteinExistence type="predicted"/>
<gene>
    <name evidence="1" type="ORF">NDU88_004958</name>
</gene>
<dbReference type="EMBL" id="JANPWB010000001">
    <property type="protein sequence ID" value="KAJ1217364.1"/>
    <property type="molecule type" value="Genomic_DNA"/>
</dbReference>
<name>A0AAV7WVU1_PLEWA</name>
<organism evidence="1 2">
    <name type="scientific">Pleurodeles waltl</name>
    <name type="common">Iberian ribbed newt</name>
    <dbReference type="NCBI Taxonomy" id="8319"/>
    <lineage>
        <taxon>Eukaryota</taxon>
        <taxon>Metazoa</taxon>
        <taxon>Chordata</taxon>
        <taxon>Craniata</taxon>
        <taxon>Vertebrata</taxon>
        <taxon>Euteleostomi</taxon>
        <taxon>Amphibia</taxon>
        <taxon>Batrachia</taxon>
        <taxon>Caudata</taxon>
        <taxon>Salamandroidea</taxon>
        <taxon>Salamandridae</taxon>
        <taxon>Pleurodelinae</taxon>
        <taxon>Pleurodeles</taxon>
    </lineage>
</organism>
<keyword evidence="2" id="KW-1185">Reference proteome</keyword>
<reference evidence="1" key="1">
    <citation type="journal article" date="2022" name="bioRxiv">
        <title>Sequencing and chromosome-scale assembly of the giantPleurodeles waltlgenome.</title>
        <authorList>
            <person name="Brown T."/>
            <person name="Elewa A."/>
            <person name="Iarovenko S."/>
            <person name="Subramanian E."/>
            <person name="Araus A.J."/>
            <person name="Petzold A."/>
            <person name="Susuki M."/>
            <person name="Suzuki K.-i.T."/>
            <person name="Hayashi T."/>
            <person name="Toyoda A."/>
            <person name="Oliveira C."/>
            <person name="Osipova E."/>
            <person name="Leigh N.D."/>
            <person name="Simon A."/>
            <person name="Yun M.H."/>
        </authorList>
    </citation>
    <scope>NUCLEOTIDE SEQUENCE</scope>
    <source>
        <strain evidence="1">20211129_DDA</strain>
        <tissue evidence="1">Liver</tissue>
    </source>
</reference>